<dbReference type="RefSeq" id="WP_270683360.1">
    <property type="nucleotide sequence ID" value="NZ_JAQFWQ010000004.1"/>
</dbReference>
<comment type="caution">
    <text evidence="1">The sequence shown here is derived from an EMBL/GenBank/DDBJ whole genome shotgun (WGS) entry which is preliminary data.</text>
</comment>
<evidence type="ECO:0000313" key="1">
    <source>
        <dbReference type="EMBL" id="MDA2809451.1"/>
    </source>
</evidence>
<gene>
    <name evidence="1" type="ORF">O4J56_02265</name>
</gene>
<accession>A0ABT4TYG9</accession>
<dbReference type="EMBL" id="JAQFWQ010000004">
    <property type="protein sequence ID" value="MDA2809451.1"/>
    <property type="molecule type" value="Genomic_DNA"/>
</dbReference>
<keyword evidence="2" id="KW-1185">Reference proteome</keyword>
<proteinExistence type="predicted"/>
<reference evidence="1 2" key="1">
    <citation type="submission" date="2023-01" db="EMBL/GenBank/DDBJ databases">
        <title>Draft genome sequence of Nocardiopsis sp. RSe5-2 isolated from halophytes.</title>
        <authorList>
            <person name="Duangmal K."/>
            <person name="Chantavorakit T."/>
        </authorList>
    </citation>
    <scope>NUCLEOTIDE SEQUENCE [LARGE SCALE GENOMIC DNA]</scope>
    <source>
        <strain evidence="1 2">RSe5-2</strain>
    </source>
</reference>
<sequence>MPVSVYTGSPLHPLFALAKELEARGLGAAVDTSISVVDAYVLDPDGGDSARLRGCPFAFRRAVLRADAHSARPWWWLLWPGQRFEREIAEPEMTRLLPVEEYADLARRIASILAATPTPPPRDD</sequence>
<dbReference type="Proteomes" id="UP001527866">
    <property type="component" value="Unassembled WGS sequence"/>
</dbReference>
<name>A0ABT4TYG9_9ACTN</name>
<protein>
    <submittedName>
        <fullName evidence="1">Uncharacterized protein</fullName>
    </submittedName>
</protein>
<evidence type="ECO:0000313" key="2">
    <source>
        <dbReference type="Proteomes" id="UP001527866"/>
    </source>
</evidence>
<organism evidence="1 2">
    <name type="scientific">Nocardiopsis endophytica</name>
    <dbReference type="NCBI Taxonomy" id="3018445"/>
    <lineage>
        <taxon>Bacteria</taxon>
        <taxon>Bacillati</taxon>
        <taxon>Actinomycetota</taxon>
        <taxon>Actinomycetes</taxon>
        <taxon>Streptosporangiales</taxon>
        <taxon>Nocardiopsidaceae</taxon>
        <taxon>Nocardiopsis</taxon>
    </lineage>
</organism>